<evidence type="ECO:0000256" key="3">
    <source>
        <dbReference type="ARBA" id="ARBA00022692"/>
    </source>
</evidence>
<feature type="transmembrane region" description="Helical" evidence="9">
    <location>
        <begin position="256"/>
        <end position="276"/>
    </location>
</feature>
<comment type="similarity">
    <text evidence="9">Belongs to the H(+)-translocating pyrophosphatase (TC 3.A.10) family. K(+)-stimulated subfamily.</text>
</comment>
<dbReference type="GO" id="GO:0009678">
    <property type="term" value="F:diphosphate hydrolysis-driven proton transmembrane transporter activity"/>
    <property type="evidence" value="ECO:0007669"/>
    <property type="project" value="UniProtKB-UniRule"/>
</dbReference>
<keyword evidence="10" id="KW-0378">Hydrolase</keyword>
<keyword evidence="2 9" id="KW-0813">Transport</keyword>
<feature type="transmembrane region" description="Helical" evidence="9">
    <location>
        <begin position="128"/>
        <end position="148"/>
    </location>
</feature>
<keyword evidence="3 9" id="KW-0812">Transmembrane</keyword>
<evidence type="ECO:0000256" key="8">
    <source>
        <dbReference type="ARBA" id="ARBA00023136"/>
    </source>
</evidence>
<dbReference type="Pfam" id="PF03030">
    <property type="entry name" value="H_PPase"/>
    <property type="match status" value="1"/>
</dbReference>
<keyword evidence="11" id="KW-1185">Reference proteome</keyword>
<evidence type="ECO:0000256" key="6">
    <source>
        <dbReference type="ARBA" id="ARBA00022989"/>
    </source>
</evidence>
<gene>
    <name evidence="9" type="primary">hppA</name>
    <name evidence="10" type="ORF">HF295_03355</name>
</gene>
<keyword evidence="7 9" id="KW-0406">Ion transport</keyword>
<dbReference type="EMBL" id="CP051151">
    <property type="protein sequence ID" value="QLY39944.1"/>
    <property type="molecule type" value="Genomic_DNA"/>
</dbReference>
<organism evidence="10 11">
    <name type="scientific">Hujiaoplasma nucleasis</name>
    <dbReference type="NCBI Taxonomy" id="2725268"/>
    <lineage>
        <taxon>Bacteria</taxon>
        <taxon>Bacillati</taxon>
        <taxon>Mycoplasmatota</taxon>
        <taxon>Mollicutes</taxon>
        <taxon>Candidatus Izemoplasmatales</taxon>
        <taxon>Hujiaoplasmataceae</taxon>
        <taxon>Hujiaoplasma</taxon>
    </lineage>
</organism>
<dbReference type="GO" id="GO:0030955">
    <property type="term" value="F:potassium ion binding"/>
    <property type="evidence" value="ECO:0007669"/>
    <property type="project" value="UniProtKB-UniRule"/>
</dbReference>
<feature type="site" description="Determinant of potassium dependence" evidence="9">
    <location>
        <position position="462"/>
    </location>
</feature>
<comment type="activity regulation">
    <text evidence="9">Requires K(+) for maximal activity.</text>
</comment>
<dbReference type="GO" id="GO:0000287">
    <property type="term" value="F:magnesium ion binding"/>
    <property type="evidence" value="ECO:0007669"/>
    <property type="project" value="UniProtKB-UniRule"/>
</dbReference>
<comment type="caution">
    <text evidence="9">Lacks conserved residue(s) required for the propagation of feature annotation.</text>
</comment>
<sequence length="674" mass="69782">MGSLIYIAGFLAIIAIVYAMYLFKKVLSYSSGNDKVKEIAGYIKEGANAFLSREYRIIIIFVILGFFGLWLALSIASALAFVLGATFSGIAGLVGMKTATEANSRTATAANNHGMNEALNVAFKGGTVMGMSVVGFGLLGLIIVYLIAENLFSLDASTAIEIAAGYSLGASTIALFSRVGGGIYTKAADVGADMVGKIELDVPEDDPRNPATIADNVGDNVGDVAGMGSDLLESYVSSIIGAATIGALWFGSQGVIFVLIIAGVGILSSILGTFFVKTGKNGNPHHSLKLGTYMSALFFVIGSFIVTYFFNIKQYDASGLSELPSNMGPFYSIIVGLAVGLFIAFISEYYTSEKYKFVKEIAKQSETGHATNIIAGIATGMQSTVFPILAIALGSLLAFEVGGLFGIGLAAVGMLGTAGMTVSVDAYGPIADNAGGIAQMSKMDDHVRKITDKLDSVGNTTAAVAKGFAIGSAALTALALFSSYAVKTGLETINLINSHVISGLVVGGMLAFLFSSMTIFSVGKAANKMIDEIRRQFRDIPGILEGNATPDYSKCVAISTDSALKEMLAPALLAIITPVVVGFVFGPAALGGLLAGTLITGIMLAIFMANSGGAWDNAKKYIEDGHHGGKGSAAHKASVTGDTVGDPLKDTSGPALNILIKLMTTVSLLLAAMF</sequence>
<dbReference type="KEGG" id="tbk:HF295_03355"/>
<feature type="transmembrane region" description="Helical" evidence="9">
    <location>
        <begin position="232"/>
        <end position="250"/>
    </location>
</feature>
<feature type="transmembrane region" description="Helical" evidence="9">
    <location>
        <begin position="498"/>
        <end position="520"/>
    </location>
</feature>
<feature type="transmembrane region" description="Helical" evidence="9">
    <location>
        <begin position="6"/>
        <end position="23"/>
    </location>
</feature>
<feature type="transmembrane region" description="Helical" evidence="9">
    <location>
        <begin position="567"/>
        <end position="585"/>
    </location>
</feature>
<feature type="transmembrane region" description="Helical" evidence="9">
    <location>
        <begin position="372"/>
        <end position="398"/>
    </location>
</feature>
<keyword evidence="9" id="KW-0739">Sodium transport</keyword>
<dbReference type="PANTHER" id="PTHR31998">
    <property type="entry name" value="K(+)-INSENSITIVE PYROPHOSPHATE-ENERGIZED PROTON PUMP"/>
    <property type="match status" value="1"/>
</dbReference>
<evidence type="ECO:0000313" key="10">
    <source>
        <dbReference type="EMBL" id="QLY39944.1"/>
    </source>
</evidence>
<feature type="transmembrane region" description="Helical" evidence="9">
    <location>
        <begin position="404"/>
        <end position="424"/>
    </location>
</feature>
<feature type="transmembrane region" description="Helical" evidence="9">
    <location>
        <begin position="591"/>
        <end position="610"/>
    </location>
</feature>
<evidence type="ECO:0000313" key="11">
    <source>
        <dbReference type="Proteomes" id="UP000512167"/>
    </source>
</evidence>
<proteinExistence type="inferred from homology"/>
<dbReference type="InterPro" id="IPR004131">
    <property type="entry name" value="PPase-energised_H-pump"/>
</dbReference>
<comment type="subcellular location">
    <subcellularLocation>
        <location evidence="9">Cell membrane</location>
        <topology evidence="9">Multi-pass membrane protein</topology>
    </subcellularLocation>
    <subcellularLocation>
        <location evidence="1">Endomembrane system</location>
        <topology evidence="1">Multi-pass membrane protein</topology>
    </subcellularLocation>
</comment>
<evidence type="ECO:0000256" key="5">
    <source>
        <dbReference type="ARBA" id="ARBA00022967"/>
    </source>
</evidence>
<reference evidence="10 11" key="1">
    <citation type="submission" date="2020-04" db="EMBL/GenBank/DDBJ databases">
        <authorList>
            <person name="Zheng R.K."/>
            <person name="Sun C.M."/>
        </authorList>
    </citation>
    <scope>NUCLEOTIDE SEQUENCE [LARGE SCALE GENOMIC DNA]</scope>
    <source>
        <strain evidence="11">zrk29</strain>
    </source>
</reference>
<dbReference type="HAMAP" id="MF_01129">
    <property type="entry name" value="PPase_energized_pump"/>
    <property type="match status" value="1"/>
</dbReference>
<keyword evidence="9" id="KW-0630">Potassium</keyword>
<keyword evidence="4 9" id="KW-0460">Magnesium</keyword>
<feature type="transmembrane region" description="Helical" evidence="9">
    <location>
        <begin position="288"/>
        <end position="310"/>
    </location>
</feature>
<dbReference type="GO" id="GO:0005886">
    <property type="term" value="C:plasma membrane"/>
    <property type="evidence" value="ECO:0007669"/>
    <property type="project" value="UniProtKB-SubCell"/>
</dbReference>
<dbReference type="GO" id="GO:0012505">
    <property type="term" value="C:endomembrane system"/>
    <property type="evidence" value="ECO:0007669"/>
    <property type="project" value="UniProtKB-SubCell"/>
</dbReference>
<name>A0A7L6N622_9MOLU</name>
<comment type="subunit">
    <text evidence="9">Homodimer.</text>
</comment>
<keyword evidence="9" id="KW-1003">Cell membrane</keyword>
<dbReference type="GO" id="GO:0004427">
    <property type="term" value="F:inorganic diphosphate phosphatase activity"/>
    <property type="evidence" value="ECO:0007669"/>
    <property type="project" value="UniProtKB-UniRule"/>
</dbReference>
<protein>
    <recommendedName>
        <fullName evidence="9">Putative K(+)-stimulated pyrophosphate-energized sodium pump</fullName>
        <ecNumber evidence="9">7.2.3.1</ecNumber>
    </recommendedName>
    <alternativeName>
        <fullName evidence="9">Membrane-bound sodium-translocating pyrophosphatase</fullName>
    </alternativeName>
    <alternativeName>
        <fullName evidence="9">Pyrophosphate-energized inorganic pyrophosphatase</fullName>
        <shortName evidence="9">Na(+)-PPase</shortName>
    </alternativeName>
</protein>
<keyword evidence="8 9" id="KW-0472">Membrane</keyword>
<feature type="transmembrane region" description="Helical" evidence="9">
    <location>
        <begin position="463"/>
        <end position="486"/>
    </location>
</feature>
<feature type="transmembrane region" description="Helical" evidence="9">
    <location>
        <begin position="330"/>
        <end position="351"/>
    </location>
</feature>
<comment type="function">
    <text evidence="9">Sodium pump that utilizes the energy of pyrophosphate hydrolysis as the driving force for Na(+) movement across the membrane.</text>
</comment>
<dbReference type="RefSeq" id="WP_312032437.1">
    <property type="nucleotide sequence ID" value="NZ_CP051151.1"/>
</dbReference>
<accession>A0A7L6N622</accession>
<dbReference type="AlphaFoldDB" id="A0A7L6N622"/>
<keyword evidence="9" id="KW-0915">Sodium</keyword>
<dbReference type="NCBIfam" id="TIGR01104">
    <property type="entry name" value="V_PPase"/>
    <property type="match status" value="1"/>
</dbReference>
<dbReference type="EC" id="7.2.3.1" evidence="9"/>
<keyword evidence="5 9" id="KW-1278">Translocase</keyword>
<dbReference type="GO" id="GO:0006814">
    <property type="term" value="P:sodium ion transport"/>
    <property type="evidence" value="ECO:0007669"/>
    <property type="project" value="UniProtKB-UniRule"/>
</dbReference>
<evidence type="ECO:0000256" key="9">
    <source>
        <dbReference type="HAMAP-Rule" id="MF_01129"/>
    </source>
</evidence>
<dbReference type="Proteomes" id="UP000512167">
    <property type="component" value="Chromosome"/>
</dbReference>
<comment type="cofactor">
    <cofactor evidence="9">
        <name>Mg(2+)</name>
        <dbReference type="ChEBI" id="CHEBI:18420"/>
    </cofactor>
</comment>
<evidence type="ECO:0000256" key="7">
    <source>
        <dbReference type="ARBA" id="ARBA00023065"/>
    </source>
</evidence>
<comment type="catalytic activity">
    <reaction evidence="9">
        <text>Na(+)(in) + diphosphate + H2O = Na(+)(out) + 2 phosphate + H(+)</text>
        <dbReference type="Rhea" id="RHEA:57884"/>
        <dbReference type="ChEBI" id="CHEBI:15377"/>
        <dbReference type="ChEBI" id="CHEBI:15378"/>
        <dbReference type="ChEBI" id="CHEBI:29101"/>
        <dbReference type="ChEBI" id="CHEBI:33019"/>
        <dbReference type="ChEBI" id="CHEBI:43474"/>
        <dbReference type="EC" id="7.2.3.1"/>
    </reaction>
</comment>
<feature type="transmembrane region" description="Helical" evidence="9">
    <location>
        <begin position="57"/>
        <end position="83"/>
    </location>
</feature>
<evidence type="ECO:0000256" key="4">
    <source>
        <dbReference type="ARBA" id="ARBA00022842"/>
    </source>
</evidence>
<dbReference type="NCBIfam" id="NF001960">
    <property type="entry name" value="PRK00733.3-5"/>
    <property type="match status" value="1"/>
</dbReference>
<keyword evidence="6 9" id="KW-1133">Transmembrane helix</keyword>
<evidence type="ECO:0000256" key="1">
    <source>
        <dbReference type="ARBA" id="ARBA00004127"/>
    </source>
</evidence>
<dbReference type="PIRSF" id="PIRSF001265">
    <property type="entry name" value="H+-PPase"/>
    <property type="match status" value="1"/>
</dbReference>
<evidence type="ECO:0000256" key="2">
    <source>
        <dbReference type="ARBA" id="ARBA00022448"/>
    </source>
</evidence>